<dbReference type="Proteomes" id="UP000652720">
    <property type="component" value="Unassembled WGS sequence"/>
</dbReference>
<dbReference type="EMBL" id="CP031158">
    <property type="protein sequence ID" value="AXG98167.1"/>
    <property type="molecule type" value="Genomic_DNA"/>
</dbReference>
<organism evidence="3 6">
    <name type="scientific">Deinococcus wulumuqiensis</name>
    <dbReference type="NCBI Taxonomy" id="980427"/>
    <lineage>
        <taxon>Bacteria</taxon>
        <taxon>Thermotogati</taxon>
        <taxon>Deinococcota</taxon>
        <taxon>Deinococci</taxon>
        <taxon>Deinococcales</taxon>
        <taxon>Deinococcaceae</taxon>
        <taxon>Deinococcus</taxon>
    </lineage>
</organism>
<reference evidence="4" key="2">
    <citation type="journal article" date="2014" name="Int. J. Syst. Evol. Microbiol.">
        <title>Complete genome sequence of Corynebacterium casei LMG S-19264T (=DSM 44701T), isolated from a smear-ripened cheese.</title>
        <authorList>
            <consortium name="US DOE Joint Genome Institute (JGI-PGF)"/>
            <person name="Walter F."/>
            <person name="Albersmeier A."/>
            <person name="Kalinowski J."/>
            <person name="Ruckert C."/>
        </authorList>
    </citation>
    <scope>NUCLEOTIDE SEQUENCE</scope>
    <source>
        <strain evidence="4">CGMCC 1.8885</strain>
    </source>
</reference>
<dbReference type="EMBL" id="BMMA01000001">
    <property type="protein sequence ID" value="GGI70780.1"/>
    <property type="molecule type" value="Genomic_DNA"/>
</dbReference>
<dbReference type="GeneID" id="59164002"/>
<evidence type="ECO:0000259" key="2">
    <source>
        <dbReference type="Pfam" id="PF26309"/>
    </source>
</evidence>
<dbReference type="Proteomes" id="UP000253744">
    <property type="component" value="Chromosome"/>
</dbReference>
<evidence type="ECO:0000313" key="5">
    <source>
        <dbReference type="EMBL" id="GGP28496.1"/>
    </source>
</evidence>
<dbReference type="RefSeq" id="WP_017870225.1">
    <property type="nucleotide sequence ID" value="NZ_BMLZ01000001.1"/>
</dbReference>
<proteinExistence type="predicted"/>
<reference evidence="3 6" key="3">
    <citation type="submission" date="2018-07" db="EMBL/GenBank/DDBJ databases">
        <title>Complete Genome and Methylome Analysis of Deinococcus wulumuqiensis NEB 479.</title>
        <authorList>
            <person name="Fomenkov A."/>
            <person name="Luyten Y."/>
            <person name="Vincze T."/>
            <person name="Anton B.P."/>
            <person name="Clark T."/>
            <person name="Roberts R.J."/>
            <person name="Morgan R.D."/>
        </authorList>
    </citation>
    <scope>NUCLEOTIDE SEQUENCE [LARGE SCALE GENOMIC DNA]</scope>
    <source>
        <strain evidence="3 6">NEB 479</strain>
    </source>
</reference>
<evidence type="ECO:0000256" key="1">
    <source>
        <dbReference type="SAM" id="Coils"/>
    </source>
</evidence>
<evidence type="ECO:0000313" key="7">
    <source>
        <dbReference type="Proteomes" id="UP000630135"/>
    </source>
</evidence>
<accession>A0A345IEP5</accession>
<feature type="coiled-coil region" evidence="1">
    <location>
        <begin position="38"/>
        <end position="65"/>
    </location>
</feature>
<dbReference type="InterPro" id="IPR058395">
    <property type="entry name" value="DUF8082"/>
</dbReference>
<keyword evidence="1" id="KW-0175">Coiled coil</keyword>
<name>A0A345IEP5_9DEIO</name>
<dbReference type="KEGG" id="dwu:DVJ83_02220"/>
<feature type="domain" description="DUF8082" evidence="2">
    <location>
        <begin position="78"/>
        <end position="134"/>
    </location>
</feature>
<keyword evidence="7" id="KW-1185">Reference proteome</keyword>
<evidence type="ECO:0000313" key="6">
    <source>
        <dbReference type="Proteomes" id="UP000253744"/>
    </source>
</evidence>
<dbReference type="Proteomes" id="UP000630135">
    <property type="component" value="Unassembled WGS sequence"/>
</dbReference>
<evidence type="ECO:0000313" key="3">
    <source>
        <dbReference type="EMBL" id="AXG98167.1"/>
    </source>
</evidence>
<reference evidence="7" key="4">
    <citation type="journal article" date="2019" name="Int. J. Syst. Evol. Microbiol.">
        <title>The Global Catalogue of Microorganisms (GCM) 10K type strain sequencing project: providing services to taxonomists for standard genome sequencing and annotation.</title>
        <authorList>
            <consortium name="The Broad Institute Genomics Platform"/>
            <consortium name="The Broad Institute Genome Sequencing Center for Infectious Disease"/>
            <person name="Wu L."/>
            <person name="Ma J."/>
        </authorList>
    </citation>
    <scope>NUCLEOTIDE SEQUENCE [LARGE SCALE GENOMIC DNA]</scope>
    <source>
        <strain evidence="7">CGMCC 1.8884</strain>
    </source>
</reference>
<reference evidence="5" key="1">
    <citation type="journal article" date="2014" name="Int. J. Syst. Evol. Microbiol.">
        <title>Complete genome of a new Firmicutes species belonging to the dominant human colonic microbiota ('Ruminococcus bicirculans') reveals two chromosomes and a selective capacity to utilize plant glucans.</title>
        <authorList>
            <consortium name="NISC Comparative Sequencing Program"/>
            <person name="Wegmann U."/>
            <person name="Louis P."/>
            <person name="Goesmann A."/>
            <person name="Henrissat B."/>
            <person name="Duncan S.H."/>
            <person name="Flint H.J."/>
        </authorList>
    </citation>
    <scope>NUCLEOTIDE SEQUENCE</scope>
    <source>
        <strain evidence="5">CGMCC 1.8884</strain>
    </source>
</reference>
<dbReference type="EMBL" id="BMLZ01000001">
    <property type="protein sequence ID" value="GGP28496.1"/>
    <property type="molecule type" value="Genomic_DNA"/>
</dbReference>
<dbReference type="Pfam" id="PF26309">
    <property type="entry name" value="DUF8082"/>
    <property type="match status" value="1"/>
</dbReference>
<gene>
    <name evidence="3" type="ORF">DVJ83_02220</name>
    <name evidence="5" type="ORF">GCM10008021_01470</name>
    <name evidence="4" type="ORF">GCM10010914_01130</name>
</gene>
<protein>
    <recommendedName>
        <fullName evidence="2">DUF8082 domain-containing protein</fullName>
    </recommendedName>
</protein>
<dbReference type="STRING" id="1288484.GCA_000348665_01309"/>
<sequence>MTRWTHDIPRWPSGLRDETSLPYAAWRVLDLVDGKRTLAQIASQLELSQEDVERALEQAQSWTSRALRREQPVTEAVLGNVTQALVSVVGPIGEFLIDDALEQVGEGATLSALLGAVAPELDETHLHQFVRQLRARRLA</sequence>
<dbReference type="AlphaFoldDB" id="A0A345IEP5"/>
<reference evidence="4" key="5">
    <citation type="submission" date="2023-08" db="EMBL/GenBank/DDBJ databases">
        <authorList>
            <person name="Sun Q."/>
            <person name="Zhou Y."/>
        </authorList>
    </citation>
    <scope>NUCLEOTIDE SEQUENCE</scope>
    <source>
        <strain evidence="5">CGMCC 1.8884</strain>
        <strain evidence="4">CGMCC 1.8885</strain>
    </source>
</reference>
<evidence type="ECO:0000313" key="4">
    <source>
        <dbReference type="EMBL" id="GGI70780.1"/>
    </source>
</evidence>